<protein>
    <submittedName>
        <fullName evidence="1">Uncharacterized protein</fullName>
    </submittedName>
</protein>
<accession>A0A179EY59</accession>
<dbReference type="RefSeq" id="XP_018136106.1">
    <property type="nucleotide sequence ID" value="XM_018294828.1"/>
</dbReference>
<sequence>MLEIANRKPDELGVGGMWCDGAATPLQTASRSVGRWEDITSIPYMTASFNFSQRKWWVSNSPAMGCINHRPPDGQIPMCATDTWLEHCWTEASQRDIHPLLEAALLHYGTTDSSPSMGCISRTLSQRRVSEPVLKDHHGTDASRHDHDHGKLVYHSFCVYLPEPSDLAASGCQVTTSRGGGAGAYNKQHSQMGFSSRLLHRQHVLTDRTGRKSWYRICDAVRTAYGFGCLLFNSPLHHRPALPPSVSLIRGQQAICRCLLSLSEAAILYL</sequence>
<keyword evidence="2" id="KW-1185">Reference proteome</keyword>
<comment type="caution">
    <text evidence="1">The sequence shown here is derived from an EMBL/GenBank/DDBJ whole genome shotgun (WGS) entry which is preliminary data.</text>
</comment>
<reference evidence="1 2" key="1">
    <citation type="journal article" date="2016" name="PLoS Pathog.">
        <title>Biosynthesis of antibiotic leucinostatins in bio-control fungus Purpureocillium lilacinum and their inhibition on phytophthora revealed by genome mining.</title>
        <authorList>
            <person name="Wang G."/>
            <person name="Liu Z."/>
            <person name="Lin R."/>
            <person name="Li E."/>
            <person name="Mao Z."/>
            <person name="Ling J."/>
            <person name="Yang Y."/>
            <person name="Yin W.B."/>
            <person name="Xie B."/>
        </authorList>
    </citation>
    <scope>NUCLEOTIDE SEQUENCE [LARGE SCALE GENOMIC DNA]</scope>
    <source>
        <strain evidence="1">170</strain>
    </source>
</reference>
<dbReference type="KEGG" id="pchm:VFPPC_17079"/>
<dbReference type="GeneID" id="28858822"/>
<organism evidence="1 2">
    <name type="scientific">Pochonia chlamydosporia 170</name>
    <dbReference type="NCBI Taxonomy" id="1380566"/>
    <lineage>
        <taxon>Eukaryota</taxon>
        <taxon>Fungi</taxon>
        <taxon>Dikarya</taxon>
        <taxon>Ascomycota</taxon>
        <taxon>Pezizomycotina</taxon>
        <taxon>Sordariomycetes</taxon>
        <taxon>Hypocreomycetidae</taxon>
        <taxon>Hypocreales</taxon>
        <taxon>Clavicipitaceae</taxon>
        <taxon>Pochonia</taxon>
    </lineage>
</organism>
<evidence type="ECO:0000313" key="1">
    <source>
        <dbReference type="EMBL" id="OAQ57839.1"/>
    </source>
</evidence>
<name>A0A179EY59_METCM</name>
<proteinExistence type="predicted"/>
<gene>
    <name evidence="1" type="ORF">VFPPC_17079</name>
</gene>
<evidence type="ECO:0000313" key="2">
    <source>
        <dbReference type="Proteomes" id="UP000078397"/>
    </source>
</evidence>
<dbReference type="AlphaFoldDB" id="A0A179EY59"/>
<dbReference type="Proteomes" id="UP000078397">
    <property type="component" value="Unassembled WGS sequence"/>
</dbReference>
<dbReference type="EMBL" id="LSBJ02000003">
    <property type="protein sequence ID" value="OAQ57839.1"/>
    <property type="molecule type" value="Genomic_DNA"/>
</dbReference>